<keyword evidence="3" id="KW-0808">Transferase</keyword>
<evidence type="ECO:0000256" key="3">
    <source>
        <dbReference type="ARBA" id="ARBA00022679"/>
    </source>
</evidence>
<dbReference type="Proteomes" id="UP000626092">
    <property type="component" value="Unassembled WGS sequence"/>
</dbReference>
<keyword evidence="11" id="KW-1185">Reference proteome</keyword>
<dbReference type="FunFam" id="1.10.510.10:FF:001023">
    <property type="entry name" value="Os07g0541700 protein"/>
    <property type="match status" value="1"/>
</dbReference>
<reference evidence="10" key="1">
    <citation type="submission" date="2019-11" db="EMBL/GenBank/DDBJ databases">
        <authorList>
            <person name="Liu Y."/>
            <person name="Hou J."/>
            <person name="Li T.-Q."/>
            <person name="Guan C.-H."/>
            <person name="Wu X."/>
            <person name="Wu H.-Z."/>
            <person name="Ling F."/>
            <person name="Zhang R."/>
            <person name="Shi X.-G."/>
            <person name="Ren J.-P."/>
            <person name="Chen E.-F."/>
            <person name="Sun J.-M."/>
        </authorList>
    </citation>
    <scope>NUCLEOTIDE SEQUENCE</scope>
    <source>
        <strain evidence="10">Adult_tree_wgs_1</strain>
        <tissue evidence="10">Leaves</tissue>
    </source>
</reference>
<dbReference type="GO" id="GO:0003676">
    <property type="term" value="F:nucleic acid binding"/>
    <property type="evidence" value="ECO:0007669"/>
    <property type="project" value="InterPro"/>
</dbReference>
<evidence type="ECO:0000256" key="8">
    <source>
        <dbReference type="ARBA" id="ARBA00048679"/>
    </source>
</evidence>
<protein>
    <recommendedName>
        <fullName evidence="1">non-specific serine/threonine protein kinase</fullName>
        <ecNumber evidence="1">2.7.11.1</ecNumber>
    </recommendedName>
</protein>
<dbReference type="InterPro" id="IPR008271">
    <property type="entry name" value="Ser/Thr_kinase_AS"/>
</dbReference>
<keyword evidence="6" id="KW-0067">ATP-binding</keyword>
<keyword evidence="5" id="KW-0418">Kinase</keyword>
<dbReference type="Pfam" id="PF24964">
    <property type="entry name" value="DUF7769"/>
    <property type="match status" value="1"/>
</dbReference>
<keyword evidence="2" id="KW-0723">Serine/threonine-protein kinase</keyword>
<name>A0A834HER8_RHOSS</name>
<evidence type="ECO:0000256" key="1">
    <source>
        <dbReference type="ARBA" id="ARBA00012513"/>
    </source>
</evidence>
<organism evidence="10 11">
    <name type="scientific">Rhododendron simsii</name>
    <name type="common">Sims's rhododendron</name>
    <dbReference type="NCBI Taxonomy" id="118357"/>
    <lineage>
        <taxon>Eukaryota</taxon>
        <taxon>Viridiplantae</taxon>
        <taxon>Streptophyta</taxon>
        <taxon>Embryophyta</taxon>
        <taxon>Tracheophyta</taxon>
        <taxon>Spermatophyta</taxon>
        <taxon>Magnoliopsida</taxon>
        <taxon>eudicotyledons</taxon>
        <taxon>Gunneridae</taxon>
        <taxon>Pentapetalae</taxon>
        <taxon>asterids</taxon>
        <taxon>Ericales</taxon>
        <taxon>Ericaceae</taxon>
        <taxon>Ericoideae</taxon>
        <taxon>Rhodoreae</taxon>
        <taxon>Rhododendron</taxon>
    </lineage>
</organism>
<dbReference type="PROSITE" id="PS50011">
    <property type="entry name" value="PROTEIN_KINASE_DOM"/>
    <property type="match status" value="1"/>
</dbReference>
<proteinExistence type="predicted"/>
<dbReference type="Gene3D" id="3.30.420.10">
    <property type="entry name" value="Ribonuclease H-like superfamily/Ribonuclease H"/>
    <property type="match status" value="1"/>
</dbReference>
<dbReference type="EMBL" id="WJXA01000001">
    <property type="protein sequence ID" value="KAF7152674.1"/>
    <property type="molecule type" value="Genomic_DNA"/>
</dbReference>
<evidence type="ECO:0000259" key="9">
    <source>
        <dbReference type="PROSITE" id="PS50011"/>
    </source>
</evidence>
<dbReference type="GO" id="GO:0005524">
    <property type="term" value="F:ATP binding"/>
    <property type="evidence" value="ECO:0007669"/>
    <property type="project" value="UniProtKB-KW"/>
</dbReference>
<evidence type="ECO:0000256" key="6">
    <source>
        <dbReference type="ARBA" id="ARBA00022840"/>
    </source>
</evidence>
<accession>A0A834HER8</accession>
<keyword evidence="4" id="KW-0547">Nucleotide-binding</keyword>
<dbReference type="InterPro" id="IPR036397">
    <property type="entry name" value="RNaseH_sf"/>
</dbReference>
<dbReference type="SUPFAM" id="SSF56112">
    <property type="entry name" value="Protein kinase-like (PK-like)"/>
    <property type="match status" value="1"/>
</dbReference>
<dbReference type="InterPro" id="IPR000719">
    <property type="entry name" value="Prot_kinase_dom"/>
</dbReference>
<dbReference type="InterPro" id="IPR056671">
    <property type="entry name" value="DUF7769"/>
</dbReference>
<dbReference type="Gene3D" id="1.10.510.10">
    <property type="entry name" value="Transferase(Phosphotransferase) domain 1"/>
    <property type="match status" value="1"/>
</dbReference>
<comment type="catalytic activity">
    <reaction evidence="8">
        <text>L-seryl-[protein] + ATP = O-phospho-L-seryl-[protein] + ADP + H(+)</text>
        <dbReference type="Rhea" id="RHEA:17989"/>
        <dbReference type="Rhea" id="RHEA-COMP:9863"/>
        <dbReference type="Rhea" id="RHEA-COMP:11604"/>
        <dbReference type="ChEBI" id="CHEBI:15378"/>
        <dbReference type="ChEBI" id="CHEBI:29999"/>
        <dbReference type="ChEBI" id="CHEBI:30616"/>
        <dbReference type="ChEBI" id="CHEBI:83421"/>
        <dbReference type="ChEBI" id="CHEBI:456216"/>
        <dbReference type="EC" id="2.7.11.1"/>
    </reaction>
</comment>
<feature type="domain" description="Protein kinase" evidence="9">
    <location>
        <begin position="249"/>
        <end position="615"/>
    </location>
</feature>
<evidence type="ECO:0000256" key="4">
    <source>
        <dbReference type="ARBA" id="ARBA00022741"/>
    </source>
</evidence>
<sequence length="615" mass="69652">MYEKSSSNCRSKRNLTNELRQAIFDALLLQFDYGKPRGGFINEVAALFSVHPKTVSRIWQQGKACIANGSVVDVSSKLLGRVGRKRVQIERSKISSLEFKRRTNIRSLSKALEVSKSTMHRRIKEGLMRPHTNALKPDLSEEGKRSRLRFCLSMLDPSSLDSQPFFKDMYNYVHIDEKWFYLTRESERYYLLPEEEEPHRTCKSKKFIIKVMFLAAVARPRFINANGNEVFSGKIGIFPFTCKVPAKRTSKNRVVGTLVTKAVTVTKDVSRSCLIEKVLPAIRAKWPRSGKMETIVIQQDNAKAHIHPLDPKFLEVAHDDGLNIRLSFQPPNSPDMNVLDLGFSTAIQSLQHQHAPSTIDQLVSVVEKSFEELSSQTLNHVFLTLQTCMVEVMKIYGGNNYKLPHMGKGQLVREFLPNDSLEKFASSHDHDKHLLGWKKQLEIALGIAKGIEYLHQGCDQQILHFDIKPHNILLDENLNPKITDFGQAKLCSKEQSVVSMTTAHDTIGYIAPKVFSRNFGNVSYKSDIYSFGMLLLEMVRGKKNSDVMANNTNQIYFPEWIYIHLDSGEELGDEDTLIKPPNPFISTNPTMVPGQASGTAEGLHNSKLEVIVESE</sequence>
<dbReference type="PROSITE" id="PS00108">
    <property type="entry name" value="PROTEIN_KINASE_ST"/>
    <property type="match status" value="1"/>
</dbReference>
<dbReference type="OrthoDB" id="155387at2759"/>
<dbReference type="AlphaFoldDB" id="A0A834HER8"/>
<evidence type="ECO:0000256" key="2">
    <source>
        <dbReference type="ARBA" id="ARBA00022527"/>
    </source>
</evidence>
<dbReference type="PANTHER" id="PTHR47169">
    <property type="entry name" value="OS01G0541250 PROTEIN"/>
    <property type="match status" value="1"/>
</dbReference>
<dbReference type="SMART" id="SM00220">
    <property type="entry name" value="S_TKc"/>
    <property type="match status" value="1"/>
</dbReference>
<evidence type="ECO:0000313" key="11">
    <source>
        <dbReference type="Proteomes" id="UP000626092"/>
    </source>
</evidence>
<dbReference type="EC" id="2.7.11.1" evidence="1"/>
<comment type="catalytic activity">
    <reaction evidence="7">
        <text>L-threonyl-[protein] + ATP = O-phospho-L-threonyl-[protein] + ADP + H(+)</text>
        <dbReference type="Rhea" id="RHEA:46608"/>
        <dbReference type="Rhea" id="RHEA-COMP:11060"/>
        <dbReference type="Rhea" id="RHEA-COMP:11605"/>
        <dbReference type="ChEBI" id="CHEBI:15378"/>
        <dbReference type="ChEBI" id="CHEBI:30013"/>
        <dbReference type="ChEBI" id="CHEBI:30616"/>
        <dbReference type="ChEBI" id="CHEBI:61977"/>
        <dbReference type="ChEBI" id="CHEBI:456216"/>
        <dbReference type="EC" id="2.7.11.1"/>
    </reaction>
</comment>
<dbReference type="PANTHER" id="PTHR47169:SF2">
    <property type="entry name" value="OS01G0541250 PROTEIN"/>
    <property type="match status" value="1"/>
</dbReference>
<evidence type="ECO:0000256" key="7">
    <source>
        <dbReference type="ARBA" id="ARBA00047899"/>
    </source>
</evidence>
<gene>
    <name evidence="10" type="ORF">RHSIM_Rhsim01G0115600</name>
</gene>
<evidence type="ECO:0000256" key="5">
    <source>
        <dbReference type="ARBA" id="ARBA00022777"/>
    </source>
</evidence>
<dbReference type="Pfam" id="PF00069">
    <property type="entry name" value="Pkinase"/>
    <property type="match status" value="1"/>
</dbReference>
<evidence type="ECO:0000313" key="10">
    <source>
        <dbReference type="EMBL" id="KAF7152674.1"/>
    </source>
</evidence>
<comment type="caution">
    <text evidence="10">The sequence shown here is derived from an EMBL/GenBank/DDBJ whole genome shotgun (WGS) entry which is preliminary data.</text>
</comment>
<dbReference type="InterPro" id="IPR011009">
    <property type="entry name" value="Kinase-like_dom_sf"/>
</dbReference>
<dbReference type="GO" id="GO:0004674">
    <property type="term" value="F:protein serine/threonine kinase activity"/>
    <property type="evidence" value="ECO:0007669"/>
    <property type="project" value="UniProtKB-KW"/>
</dbReference>